<comment type="caution">
    <text evidence="4">The sequence shown here is derived from an EMBL/GenBank/DDBJ whole genome shotgun (WGS) entry which is preliminary data.</text>
</comment>
<evidence type="ECO:0000259" key="3">
    <source>
        <dbReference type="Pfam" id="PF17802"/>
    </source>
</evidence>
<dbReference type="SUPFAM" id="SSF49478">
    <property type="entry name" value="Cna protein B-type domain"/>
    <property type="match status" value="1"/>
</dbReference>
<dbReference type="Gene3D" id="2.60.40.10">
    <property type="entry name" value="Immunoglobulins"/>
    <property type="match status" value="1"/>
</dbReference>
<sequence length="415" mass="39471">MRLAQRHLVGVALTVSAAVFFVPAAAVSASGMPTAEQTGSQTFAFIGAPQQFTVPAGICSLSVAAYGAAGGTGQYGVPGGRGAEVSASLDVTAGQVLTVDVGGAGHGGDDPDAAAQGGYGGGGRGGAYRVGGQISGITAGGGGGRTVISAGPTPLIVAGGGGGGGASFFSSDIGGGDGGQTGEPGTGLAGDDEGKPGRPGGEGGQGGINAPIPDPNGENGSPATGPVGGRGGDSIRDPHGGAGGGGGGGATGGGGGAASPTAYNSGAGGGGGSSTGPAGSAFLTGARQGDGLATFEWKPCATGQLAVEKTDRTNGKPLPGAVFQLWQETNDIDGLQTTGTNPDTKVGGACATDEQGLCTFDALELGTYYLEETAVPEGYRLPANPVSGPFELTGQNPDLTTTISNTRGEPCKNCK</sequence>
<accession>A0ABW1GLA3</accession>
<feature type="signal peptide" evidence="2">
    <location>
        <begin position="1"/>
        <end position="28"/>
    </location>
</feature>
<dbReference type="Pfam" id="PF17802">
    <property type="entry name" value="SpaA"/>
    <property type="match status" value="1"/>
</dbReference>
<keyword evidence="2" id="KW-0732">Signal</keyword>
<feature type="chain" id="PRO_5046007115" evidence="2">
    <location>
        <begin position="29"/>
        <end position="415"/>
    </location>
</feature>
<protein>
    <submittedName>
        <fullName evidence="4">Prealbumin-like fold domain-containing protein</fullName>
    </submittedName>
</protein>
<proteinExistence type="predicted"/>
<dbReference type="EMBL" id="JBHSPU010000014">
    <property type="protein sequence ID" value="MFC5914666.1"/>
    <property type="molecule type" value="Genomic_DNA"/>
</dbReference>
<keyword evidence="5" id="KW-1185">Reference proteome</keyword>
<feature type="region of interest" description="Disordered" evidence="1">
    <location>
        <begin position="168"/>
        <end position="257"/>
    </location>
</feature>
<dbReference type="InterPro" id="IPR013783">
    <property type="entry name" value="Ig-like_fold"/>
</dbReference>
<feature type="compositionally biased region" description="Gly residues" evidence="1">
    <location>
        <begin position="197"/>
        <end position="207"/>
    </location>
</feature>
<dbReference type="InterPro" id="IPR041033">
    <property type="entry name" value="SpaA_PFL_dom_1"/>
</dbReference>
<evidence type="ECO:0000313" key="5">
    <source>
        <dbReference type="Proteomes" id="UP001596200"/>
    </source>
</evidence>
<feature type="compositionally biased region" description="Gly residues" evidence="1">
    <location>
        <begin position="240"/>
        <end position="257"/>
    </location>
</feature>
<gene>
    <name evidence="4" type="ORF">ACFP1B_14670</name>
</gene>
<dbReference type="Proteomes" id="UP001596200">
    <property type="component" value="Unassembled WGS sequence"/>
</dbReference>
<evidence type="ECO:0000256" key="2">
    <source>
        <dbReference type="SAM" id="SignalP"/>
    </source>
</evidence>
<feature type="compositionally biased region" description="Gly residues" evidence="1">
    <location>
        <begin position="173"/>
        <end position="188"/>
    </location>
</feature>
<organism evidence="4 5">
    <name type="scientific">Streptomyces pulveraceus</name>
    <dbReference type="NCBI Taxonomy" id="68258"/>
    <lineage>
        <taxon>Bacteria</taxon>
        <taxon>Bacillati</taxon>
        <taxon>Actinomycetota</taxon>
        <taxon>Actinomycetes</taxon>
        <taxon>Kitasatosporales</taxon>
        <taxon>Streptomycetaceae</taxon>
        <taxon>Streptomyces</taxon>
    </lineage>
</organism>
<dbReference type="RefSeq" id="WP_344517681.1">
    <property type="nucleotide sequence ID" value="NZ_BAAATU010000076.1"/>
</dbReference>
<evidence type="ECO:0000256" key="1">
    <source>
        <dbReference type="SAM" id="MobiDB-lite"/>
    </source>
</evidence>
<feature type="domain" description="SpaA-like prealbumin fold" evidence="3">
    <location>
        <begin position="303"/>
        <end position="405"/>
    </location>
</feature>
<name>A0ABW1GLA3_9ACTN</name>
<evidence type="ECO:0000313" key="4">
    <source>
        <dbReference type="EMBL" id="MFC5914666.1"/>
    </source>
</evidence>
<reference evidence="5" key="1">
    <citation type="journal article" date="2019" name="Int. J. Syst. Evol. Microbiol.">
        <title>The Global Catalogue of Microorganisms (GCM) 10K type strain sequencing project: providing services to taxonomists for standard genome sequencing and annotation.</title>
        <authorList>
            <consortium name="The Broad Institute Genomics Platform"/>
            <consortium name="The Broad Institute Genome Sequencing Center for Infectious Disease"/>
            <person name="Wu L."/>
            <person name="Ma J."/>
        </authorList>
    </citation>
    <scope>NUCLEOTIDE SEQUENCE [LARGE SCALE GENOMIC DNA]</scope>
    <source>
        <strain evidence="5">JCM 4147</strain>
    </source>
</reference>